<dbReference type="InterPro" id="IPR016181">
    <property type="entry name" value="Acyl_CoA_acyltransferase"/>
</dbReference>
<accession>A0A8J5K1J0</accession>
<dbReference type="PANTHER" id="PTHR20958">
    <property type="entry name" value="GLYCINE N-ACYLTRANSFERASE-LIKE PROTEIN"/>
    <property type="match status" value="1"/>
</dbReference>
<proteinExistence type="predicted"/>
<dbReference type="InterPro" id="IPR013653">
    <property type="entry name" value="GCN5-like_dom"/>
</dbReference>
<feature type="domain" description="GCN5-related N-acetyltransferase Rv2170-like" evidence="1">
    <location>
        <begin position="186"/>
        <end position="248"/>
    </location>
</feature>
<evidence type="ECO:0000313" key="3">
    <source>
        <dbReference type="Proteomes" id="UP000747542"/>
    </source>
</evidence>
<keyword evidence="3" id="KW-1185">Reference proteome</keyword>
<dbReference type="PANTHER" id="PTHR20958:SF6">
    <property type="entry name" value="GLYCINE N-ACYLTRANSFERASE-LIKE PROTEIN"/>
    <property type="match status" value="1"/>
</dbReference>
<name>A0A8J5K1J0_HOMAM</name>
<gene>
    <name evidence="2" type="ORF">Hamer_G013186</name>
</gene>
<organism evidence="2 3">
    <name type="scientific">Homarus americanus</name>
    <name type="common">American lobster</name>
    <dbReference type="NCBI Taxonomy" id="6706"/>
    <lineage>
        <taxon>Eukaryota</taxon>
        <taxon>Metazoa</taxon>
        <taxon>Ecdysozoa</taxon>
        <taxon>Arthropoda</taxon>
        <taxon>Crustacea</taxon>
        <taxon>Multicrustacea</taxon>
        <taxon>Malacostraca</taxon>
        <taxon>Eumalacostraca</taxon>
        <taxon>Eucarida</taxon>
        <taxon>Decapoda</taxon>
        <taxon>Pleocyemata</taxon>
        <taxon>Astacidea</taxon>
        <taxon>Nephropoidea</taxon>
        <taxon>Nephropidae</taxon>
        <taxon>Homarus</taxon>
    </lineage>
</organism>
<dbReference type="GO" id="GO:0016747">
    <property type="term" value="F:acyltransferase activity, transferring groups other than amino-acyl groups"/>
    <property type="evidence" value="ECO:0007669"/>
    <property type="project" value="InterPro"/>
</dbReference>
<dbReference type="Gene3D" id="3.40.630.30">
    <property type="match status" value="1"/>
</dbReference>
<protein>
    <submittedName>
        <fullName evidence="2">Putative FR47-like protein domain-containing protein 8</fullName>
    </submittedName>
</protein>
<dbReference type="EMBL" id="JAHLQT010024020">
    <property type="protein sequence ID" value="KAG7165674.1"/>
    <property type="molecule type" value="Genomic_DNA"/>
</dbReference>
<reference evidence="2" key="1">
    <citation type="journal article" date="2021" name="Sci. Adv.">
        <title>The American lobster genome reveals insights on longevity, neural, and immune adaptations.</title>
        <authorList>
            <person name="Polinski J.M."/>
            <person name="Zimin A.V."/>
            <person name="Clark K.F."/>
            <person name="Kohn A.B."/>
            <person name="Sadowski N."/>
            <person name="Timp W."/>
            <person name="Ptitsyn A."/>
            <person name="Khanna P."/>
            <person name="Romanova D.Y."/>
            <person name="Williams P."/>
            <person name="Greenwood S.J."/>
            <person name="Moroz L.L."/>
            <person name="Walt D.R."/>
            <person name="Bodnar A.G."/>
        </authorList>
    </citation>
    <scope>NUCLEOTIDE SEQUENCE</scope>
    <source>
        <strain evidence="2">GMGI-L3</strain>
    </source>
</reference>
<evidence type="ECO:0000313" key="2">
    <source>
        <dbReference type="EMBL" id="KAG7165674.1"/>
    </source>
</evidence>
<dbReference type="Pfam" id="PF08445">
    <property type="entry name" value="FR47"/>
    <property type="match status" value="1"/>
</dbReference>
<dbReference type="AlphaFoldDB" id="A0A8J5K1J0"/>
<dbReference type="SUPFAM" id="SSF55729">
    <property type="entry name" value="Acyl-CoA N-acyltransferases (Nat)"/>
    <property type="match status" value="1"/>
</dbReference>
<comment type="caution">
    <text evidence="2">The sequence shown here is derived from an EMBL/GenBank/DDBJ whole genome shotgun (WGS) entry which is preliminary data.</text>
</comment>
<dbReference type="Proteomes" id="UP000747542">
    <property type="component" value="Unassembled WGS sequence"/>
</dbReference>
<sequence>MVFRRVTDEGQLFRLAETLKQDFPYSCTMHNNLLFHARRLCSTGTFYVLDDSPDSHVVMWRNNDVASQFTVHCREREVCQLQKALKETPLVDWHGNLHIGCSPHYLLGPIKEVTHHLGPSLGSVQGHTFTYHPHLYTQPLSQYAMDSPLETIWRFTQKIPSVGVYLDQTVVELGDILAARNEEVPVSWIASSMYGALGMLRTEEDYRGMGLASLVSRVTARLQASQGYLPHVQVNINNTTSRDLFTHMSGWRHSHFSFMVSTDFTNIKYY</sequence>
<dbReference type="InterPro" id="IPR053225">
    <property type="entry name" value="Acyl-CoA_N-acyltransferase"/>
</dbReference>
<evidence type="ECO:0000259" key="1">
    <source>
        <dbReference type="Pfam" id="PF08445"/>
    </source>
</evidence>